<gene>
    <name evidence="2" type="ORF">K431DRAFT_282530</name>
</gene>
<keyword evidence="3" id="KW-1185">Reference proteome</keyword>
<evidence type="ECO:0000313" key="2">
    <source>
        <dbReference type="EMBL" id="KAF2723836.1"/>
    </source>
</evidence>
<proteinExistence type="predicted"/>
<reference evidence="2" key="1">
    <citation type="journal article" date="2020" name="Stud. Mycol.">
        <title>101 Dothideomycetes genomes: a test case for predicting lifestyles and emergence of pathogens.</title>
        <authorList>
            <person name="Haridas S."/>
            <person name="Albert R."/>
            <person name="Binder M."/>
            <person name="Bloem J."/>
            <person name="Labutti K."/>
            <person name="Salamov A."/>
            <person name="Andreopoulos B."/>
            <person name="Baker S."/>
            <person name="Barry K."/>
            <person name="Bills G."/>
            <person name="Bluhm B."/>
            <person name="Cannon C."/>
            <person name="Castanera R."/>
            <person name="Culley D."/>
            <person name="Daum C."/>
            <person name="Ezra D."/>
            <person name="Gonzalez J."/>
            <person name="Henrissat B."/>
            <person name="Kuo A."/>
            <person name="Liang C."/>
            <person name="Lipzen A."/>
            <person name="Lutzoni F."/>
            <person name="Magnuson J."/>
            <person name="Mondo S."/>
            <person name="Nolan M."/>
            <person name="Ohm R."/>
            <person name="Pangilinan J."/>
            <person name="Park H.-J."/>
            <person name="Ramirez L."/>
            <person name="Alfaro M."/>
            <person name="Sun H."/>
            <person name="Tritt A."/>
            <person name="Yoshinaga Y."/>
            <person name="Zwiers L.-H."/>
            <person name="Turgeon B."/>
            <person name="Goodwin S."/>
            <person name="Spatafora J."/>
            <person name="Crous P."/>
            <person name="Grigoriev I."/>
        </authorList>
    </citation>
    <scope>NUCLEOTIDE SEQUENCE</scope>
    <source>
        <strain evidence="2">CBS 116435</strain>
    </source>
</reference>
<comment type="caution">
    <text evidence="2">The sequence shown here is derived from an EMBL/GenBank/DDBJ whole genome shotgun (WGS) entry which is preliminary data.</text>
</comment>
<dbReference type="Gene3D" id="3.40.50.150">
    <property type="entry name" value="Vaccinia Virus protein VP39"/>
    <property type="match status" value="1"/>
</dbReference>
<evidence type="ECO:0000259" key="1">
    <source>
        <dbReference type="Pfam" id="PF08242"/>
    </source>
</evidence>
<evidence type="ECO:0000313" key="3">
    <source>
        <dbReference type="Proteomes" id="UP000799441"/>
    </source>
</evidence>
<dbReference type="InterPro" id="IPR013217">
    <property type="entry name" value="Methyltransf_12"/>
</dbReference>
<name>A0A9P4QFA9_9PEZI</name>
<protein>
    <recommendedName>
        <fullName evidence="1">Methyltransferase type 12 domain-containing protein</fullName>
    </recommendedName>
</protein>
<dbReference type="OrthoDB" id="417697at2759"/>
<dbReference type="Proteomes" id="UP000799441">
    <property type="component" value="Unassembled WGS sequence"/>
</dbReference>
<dbReference type="PANTHER" id="PTHR43591">
    <property type="entry name" value="METHYLTRANSFERASE"/>
    <property type="match status" value="1"/>
</dbReference>
<organism evidence="2 3">
    <name type="scientific">Polychaeton citri CBS 116435</name>
    <dbReference type="NCBI Taxonomy" id="1314669"/>
    <lineage>
        <taxon>Eukaryota</taxon>
        <taxon>Fungi</taxon>
        <taxon>Dikarya</taxon>
        <taxon>Ascomycota</taxon>
        <taxon>Pezizomycotina</taxon>
        <taxon>Dothideomycetes</taxon>
        <taxon>Dothideomycetidae</taxon>
        <taxon>Capnodiales</taxon>
        <taxon>Capnodiaceae</taxon>
        <taxon>Polychaeton</taxon>
    </lineage>
</organism>
<dbReference type="SUPFAM" id="SSF53335">
    <property type="entry name" value="S-adenosyl-L-methionine-dependent methyltransferases"/>
    <property type="match status" value="1"/>
</dbReference>
<dbReference type="CDD" id="cd02440">
    <property type="entry name" value="AdoMet_MTases"/>
    <property type="match status" value="1"/>
</dbReference>
<accession>A0A9P4QFA9</accession>
<dbReference type="EMBL" id="MU003774">
    <property type="protein sequence ID" value="KAF2723836.1"/>
    <property type="molecule type" value="Genomic_DNA"/>
</dbReference>
<feature type="domain" description="Methyltransferase type 12" evidence="1">
    <location>
        <begin position="53"/>
        <end position="153"/>
    </location>
</feature>
<dbReference type="InterPro" id="IPR029063">
    <property type="entry name" value="SAM-dependent_MTases_sf"/>
</dbReference>
<dbReference type="PANTHER" id="PTHR43591:SF110">
    <property type="entry name" value="RHODANESE DOMAIN-CONTAINING PROTEIN"/>
    <property type="match status" value="1"/>
</dbReference>
<sequence>MKTPDGNTDGYILARTKQESARLDEQHHNTVLALGFLVHPSIPTTSKSLRIADLSCGSGAWLRDAARAFPQSQCDGFDISSAGFPDDESLEADLRGRVRFHVQDTAASDGFPDEFLGKFDVVAVRYVHVTMKGEQWEFAARNVASLLNPGGWVQWVDWDPMETRILQTKALAPCEGIKASVDAFKAMGRNSLDTAQALRIPERLANAGLQDVRSELFPTDLQEETRSFFTGTMLGSWPTVIKGALERGVEIEGFEDERRVDEIAEQIKREIGKGAFLRMEIFCFTAQKSL</sequence>
<dbReference type="Pfam" id="PF08242">
    <property type="entry name" value="Methyltransf_12"/>
    <property type="match status" value="1"/>
</dbReference>
<dbReference type="AlphaFoldDB" id="A0A9P4QFA9"/>